<dbReference type="EMBL" id="CP031001">
    <property type="protein sequence ID" value="QHN78126.1"/>
    <property type="molecule type" value="Genomic_DNA"/>
</dbReference>
<dbReference type="Proteomes" id="UP000464620">
    <property type="component" value="Chromosome B09"/>
</dbReference>
<keyword evidence="4" id="KW-0812">Transmembrane</keyword>
<dbReference type="AlphaFoldDB" id="A0A6B9V8Q8"/>
<feature type="transmembrane region" description="Helical" evidence="4">
    <location>
        <begin position="144"/>
        <end position="167"/>
    </location>
</feature>
<evidence type="ECO:0000256" key="4">
    <source>
        <dbReference type="SAM" id="Phobius"/>
    </source>
</evidence>
<keyword evidence="5" id="KW-0732">Signal</keyword>
<keyword evidence="4" id="KW-1133">Transmembrane helix</keyword>
<evidence type="ECO:0000313" key="7">
    <source>
        <dbReference type="EMBL" id="QHN78126.1"/>
    </source>
</evidence>
<feature type="chain" id="PRO_5025576721" description="GRF-type domain-containing protein" evidence="5">
    <location>
        <begin position="19"/>
        <end position="169"/>
    </location>
</feature>
<evidence type="ECO:0000259" key="6">
    <source>
        <dbReference type="Pfam" id="PF06839"/>
    </source>
</evidence>
<gene>
    <name evidence="7" type="ORF">DS421_19g658690</name>
</gene>
<proteinExistence type="predicted"/>
<keyword evidence="3" id="KW-0862">Zinc</keyword>
<feature type="signal peptide" evidence="5">
    <location>
        <begin position="1"/>
        <end position="18"/>
    </location>
</feature>
<organism evidence="7 8">
    <name type="scientific">Arachis hypogaea</name>
    <name type="common">Peanut</name>
    <dbReference type="NCBI Taxonomy" id="3818"/>
    <lineage>
        <taxon>Eukaryota</taxon>
        <taxon>Viridiplantae</taxon>
        <taxon>Streptophyta</taxon>
        <taxon>Embryophyta</taxon>
        <taxon>Tracheophyta</taxon>
        <taxon>Spermatophyta</taxon>
        <taxon>Magnoliopsida</taxon>
        <taxon>eudicotyledons</taxon>
        <taxon>Gunneridae</taxon>
        <taxon>Pentapetalae</taxon>
        <taxon>rosids</taxon>
        <taxon>fabids</taxon>
        <taxon>Fabales</taxon>
        <taxon>Fabaceae</taxon>
        <taxon>Papilionoideae</taxon>
        <taxon>50 kb inversion clade</taxon>
        <taxon>dalbergioids sensu lato</taxon>
        <taxon>Dalbergieae</taxon>
        <taxon>Pterocarpus clade</taxon>
        <taxon>Arachis</taxon>
    </lineage>
</organism>
<evidence type="ECO:0000256" key="5">
    <source>
        <dbReference type="SAM" id="SignalP"/>
    </source>
</evidence>
<reference evidence="7 8" key="1">
    <citation type="submission" date="2020-01" db="EMBL/GenBank/DDBJ databases">
        <title>Genome sequence of Arachis hypogaea, cultivar Shitouqi.</title>
        <authorList>
            <person name="Zhuang W."/>
            <person name="Chen H."/>
            <person name="Varshney R."/>
            <person name="Wang D."/>
            <person name="Ming R."/>
        </authorList>
    </citation>
    <scope>NUCLEOTIDE SEQUENCE [LARGE SCALE GENOMIC DNA]</scope>
    <source>
        <tissue evidence="7">Young leaf</tissue>
    </source>
</reference>
<accession>A0A6B9V8Q8</accession>
<dbReference type="InterPro" id="IPR010666">
    <property type="entry name" value="Znf_GRF"/>
</dbReference>
<dbReference type="GO" id="GO:0008270">
    <property type="term" value="F:zinc ion binding"/>
    <property type="evidence" value="ECO:0007669"/>
    <property type="project" value="UniProtKB-KW"/>
</dbReference>
<evidence type="ECO:0000256" key="2">
    <source>
        <dbReference type="ARBA" id="ARBA00022771"/>
    </source>
</evidence>
<evidence type="ECO:0000256" key="3">
    <source>
        <dbReference type="ARBA" id="ARBA00022833"/>
    </source>
</evidence>
<keyword evidence="2" id="KW-0863">Zinc-finger</keyword>
<evidence type="ECO:0000256" key="1">
    <source>
        <dbReference type="ARBA" id="ARBA00022723"/>
    </source>
</evidence>
<name>A0A6B9V8Q8_ARAHY</name>
<keyword evidence="4" id="KW-0472">Membrane</keyword>
<protein>
    <recommendedName>
        <fullName evidence="6">GRF-type domain-containing protein</fullName>
    </recommendedName>
</protein>
<feature type="domain" description="GRF-type" evidence="6">
    <location>
        <begin position="61"/>
        <end position="103"/>
    </location>
</feature>
<keyword evidence="1" id="KW-0479">Metal-binding</keyword>
<dbReference type="Pfam" id="PF06839">
    <property type="entry name" value="Zn_ribbon_GRF"/>
    <property type="match status" value="1"/>
</dbReference>
<sequence length="169" mass="19024">MLLMLIDFVLPSSQLLRCVTFAELELTVMTSGSHSGDLPFQSIGSHGSNSSMHWRRKIKDHTCFCGLKTMIKKFGTRENPDRLFHTCARYLGSHSNFFRWVDDDVYAAGEETDAEVGGDCDEWRLNVSWRLGSLEGEVRAMKMLIMYISVAMIVATVICASLLFTSISK</sequence>
<evidence type="ECO:0000313" key="8">
    <source>
        <dbReference type="Proteomes" id="UP000464620"/>
    </source>
</evidence>